<evidence type="ECO:0000256" key="4">
    <source>
        <dbReference type="ARBA" id="ARBA00022771"/>
    </source>
</evidence>
<dbReference type="STRING" id="35722.A0A0B7NFU5"/>
<dbReference type="GO" id="GO:0008270">
    <property type="term" value="F:zinc ion binding"/>
    <property type="evidence" value="ECO:0007669"/>
    <property type="project" value="UniProtKB-KW"/>
</dbReference>
<evidence type="ECO:0000313" key="11">
    <source>
        <dbReference type="Proteomes" id="UP000054107"/>
    </source>
</evidence>
<gene>
    <name evidence="10" type="primary">PARPA_08556.1 scaffold 33340</name>
</gene>
<dbReference type="FunFam" id="3.30.160.60:FF:002343">
    <property type="entry name" value="Zinc finger protein 33A"/>
    <property type="match status" value="1"/>
</dbReference>
<dbReference type="InterPro" id="IPR051059">
    <property type="entry name" value="VerF-like"/>
</dbReference>
<keyword evidence="6" id="KW-0539">Nucleus</keyword>
<dbReference type="SUPFAM" id="SSF57667">
    <property type="entry name" value="beta-beta-alpha zinc fingers"/>
    <property type="match status" value="1"/>
</dbReference>
<protein>
    <recommendedName>
        <fullName evidence="9">C2H2-type domain-containing protein</fullName>
    </recommendedName>
</protein>
<evidence type="ECO:0000313" key="10">
    <source>
        <dbReference type="EMBL" id="CEP14377.1"/>
    </source>
</evidence>
<sequence>MNPKRTRSSRPKLFQCKGYGDCNMVFTRSEHLARHARKHTGEKPFVCIVPECKKAFSRFDNMMQHTQTHRNGHHYNTANAHSKDDHRKDGPGDNTRSNTRAQTRQARQGKRTNNTATAACEEQQHQQTSVHENKSTFTANGESLFIQTQQHPINPCGLFSPVSLSSSSPKRQLCSSSSSSDNEDEDVVIFQSSPLKRTRRLSVADLCHPTNLPLHTPPTTIHNLTKDEFEALEGFGRFRHSPKAFFDPLKDVAQVSRYDQ</sequence>
<dbReference type="GO" id="GO:0000978">
    <property type="term" value="F:RNA polymerase II cis-regulatory region sequence-specific DNA binding"/>
    <property type="evidence" value="ECO:0007669"/>
    <property type="project" value="InterPro"/>
</dbReference>
<keyword evidence="5" id="KW-0862">Zinc</keyword>
<feature type="region of interest" description="Disordered" evidence="8">
    <location>
        <begin position="71"/>
        <end position="133"/>
    </location>
</feature>
<keyword evidence="11" id="KW-1185">Reference proteome</keyword>
<name>A0A0B7NFU5_9FUNG</name>
<dbReference type="SMART" id="SM00355">
    <property type="entry name" value="ZnF_C2H2"/>
    <property type="match status" value="2"/>
</dbReference>
<dbReference type="GO" id="GO:0000981">
    <property type="term" value="F:DNA-binding transcription factor activity, RNA polymerase II-specific"/>
    <property type="evidence" value="ECO:0007669"/>
    <property type="project" value="InterPro"/>
</dbReference>
<evidence type="ECO:0000256" key="7">
    <source>
        <dbReference type="PROSITE-ProRule" id="PRU00042"/>
    </source>
</evidence>
<dbReference type="PANTHER" id="PTHR40626">
    <property type="entry name" value="MIP31509P"/>
    <property type="match status" value="1"/>
</dbReference>
<proteinExistence type="predicted"/>
<dbReference type="Pfam" id="PF00096">
    <property type="entry name" value="zf-C2H2"/>
    <property type="match status" value="2"/>
</dbReference>
<evidence type="ECO:0000256" key="2">
    <source>
        <dbReference type="ARBA" id="ARBA00022723"/>
    </source>
</evidence>
<dbReference type="EMBL" id="LN731193">
    <property type="protein sequence ID" value="CEP14377.1"/>
    <property type="molecule type" value="Genomic_DNA"/>
</dbReference>
<dbReference type="PROSITE" id="PS50157">
    <property type="entry name" value="ZINC_FINGER_C2H2_2"/>
    <property type="match status" value="2"/>
</dbReference>
<evidence type="ECO:0000256" key="3">
    <source>
        <dbReference type="ARBA" id="ARBA00022737"/>
    </source>
</evidence>
<reference evidence="10 11" key="1">
    <citation type="submission" date="2014-09" db="EMBL/GenBank/DDBJ databases">
        <authorList>
            <person name="Ellenberger Sabrina"/>
        </authorList>
    </citation>
    <scope>NUCLEOTIDE SEQUENCE [LARGE SCALE GENOMIC DNA]</scope>
    <source>
        <strain evidence="10 11">CBS 412.66</strain>
    </source>
</reference>
<dbReference type="PANTHER" id="PTHR40626:SF32">
    <property type="entry name" value="ZINC FINGER PROTEIN RST2"/>
    <property type="match status" value="1"/>
</dbReference>
<dbReference type="GO" id="GO:0000785">
    <property type="term" value="C:chromatin"/>
    <property type="evidence" value="ECO:0007669"/>
    <property type="project" value="TreeGrafter"/>
</dbReference>
<dbReference type="OrthoDB" id="10018191at2759"/>
<feature type="compositionally biased region" description="Polar residues" evidence="8">
    <location>
        <begin position="94"/>
        <end position="117"/>
    </location>
</feature>
<accession>A0A0B7NFU5</accession>
<dbReference type="InterPro" id="IPR013087">
    <property type="entry name" value="Znf_C2H2_type"/>
</dbReference>
<evidence type="ECO:0000256" key="5">
    <source>
        <dbReference type="ARBA" id="ARBA00022833"/>
    </source>
</evidence>
<keyword evidence="4 7" id="KW-0863">Zinc-finger</keyword>
<feature type="compositionally biased region" description="Basic and acidic residues" evidence="8">
    <location>
        <begin position="81"/>
        <end position="91"/>
    </location>
</feature>
<evidence type="ECO:0000259" key="9">
    <source>
        <dbReference type="PROSITE" id="PS50157"/>
    </source>
</evidence>
<comment type="subcellular location">
    <subcellularLocation>
        <location evidence="1">Nucleus</location>
    </subcellularLocation>
</comment>
<dbReference type="AlphaFoldDB" id="A0A0B7NFU5"/>
<keyword evidence="3" id="KW-0677">Repeat</keyword>
<dbReference type="PROSITE" id="PS00028">
    <property type="entry name" value="ZINC_FINGER_C2H2_1"/>
    <property type="match status" value="1"/>
</dbReference>
<feature type="domain" description="C2H2-type" evidence="9">
    <location>
        <begin position="45"/>
        <end position="74"/>
    </location>
</feature>
<keyword evidence="2" id="KW-0479">Metal-binding</keyword>
<evidence type="ECO:0000256" key="8">
    <source>
        <dbReference type="SAM" id="MobiDB-lite"/>
    </source>
</evidence>
<dbReference type="InterPro" id="IPR036236">
    <property type="entry name" value="Znf_C2H2_sf"/>
</dbReference>
<dbReference type="Proteomes" id="UP000054107">
    <property type="component" value="Unassembled WGS sequence"/>
</dbReference>
<evidence type="ECO:0000256" key="6">
    <source>
        <dbReference type="ARBA" id="ARBA00023242"/>
    </source>
</evidence>
<evidence type="ECO:0000256" key="1">
    <source>
        <dbReference type="ARBA" id="ARBA00004123"/>
    </source>
</evidence>
<organism evidence="10 11">
    <name type="scientific">Parasitella parasitica</name>
    <dbReference type="NCBI Taxonomy" id="35722"/>
    <lineage>
        <taxon>Eukaryota</taxon>
        <taxon>Fungi</taxon>
        <taxon>Fungi incertae sedis</taxon>
        <taxon>Mucoromycota</taxon>
        <taxon>Mucoromycotina</taxon>
        <taxon>Mucoromycetes</taxon>
        <taxon>Mucorales</taxon>
        <taxon>Mucorineae</taxon>
        <taxon>Mucoraceae</taxon>
        <taxon>Parasitella</taxon>
    </lineage>
</organism>
<feature type="domain" description="C2H2-type" evidence="9">
    <location>
        <begin position="14"/>
        <end position="44"/>
    </location>
</feature>
<dbReference type="GO" id="GO:0005634">
    <property type="term" value="C:nucleus"/>
    <property type="evidence" value="ECO:0007669"/>
    <property type="project" value="UniProtKB-SubCell"/>
</dbReference>
<dbReference type="Gene3D" id="3.30.160.60">
    <property type="entry name" value="Classic Zinc Finger"/>
    <property type="match status" value="2"/>
</dbReference>